<dbReference type="RefSeq" id="WP_362988555.1">
    <property type="nucleotide sequence ID" value="NZ_LT598653.1"/>
</dbReference>
<dbReference type="EMBL" id="LT598653">
    <property type="protein sequence ID" value="SBV31868.1"/>
    <property type="molecule type" value="Genomic_DNA"/>
</dbReference>
<reference evidence="1" key="1">
    <citation type="submission" date="2016-03" db="EMBL/GenBank/DDBJ databases">
        <authorList>
            <person name="Ploux O."/>
        </authorList>
    </citation>
    <scope>NUCLEOTIDE SEQUENCE</scope>
    <source>
        <strain evidence="1">UC10</strain>
    </source>
</reference>
<gene>
    <name evidence="1" type="ORF">SPPYR_0748</name>
</gene>
<organism evidence="1">
    <name type="scientific">uncultured Sphingopyxis sp</name>
    <dbReference type="NCBI Taxonomy" id="310581"/>
    <lineage>
        <taxon>Bacteria</taxon>
        <taxon>Pseudomonadati</taxon>
        <taxon>Pseudomonadota</taxon>
        <taxon>Alphaproteobacteria</taxon>
        <taxon>Sphingomonadales</taxon>
        <taxon>Sphingomonadaceae</taxon>
        <taxon>Sphingopyxis</taxon>
        <taxon>environmental samples</taxon>
    </lineage>
</organism>
<protein>
    <submittedName>
        <fullName evidence="1">ParB-like protein</fullName>
    </submittedName>
</protein>
<proteinExistence type="predicted"/>
<dbReference type="AlphaFoldDB" id="A0A1Y5PPB4"/>
<dbReference type="KEGG" id="sphu:SPPYR_0748"/>
<sequence length="363" mass="39478">MLVVADLFGDDRYFADSDAFWKAQDAAIAARREAYLDAGWPDVVIVPRGEYFASWDYRKAPKRKGGRVYIDVRESGEIDMFEGYVTAREAKRIDAGEALESRPKPSRPEITGTMQTYIDLHRHAAVRAALLGHPKVALRLMVAHAIAGSHLWNVRAEPQASRNDMVRESVETCRGESDFDRHRRSVLELLGFSPEEPTVSGGNGDGFGLAGLFLRLLELPDRAVMDVIACVIGETLAAGSAAVEAVGLEIGLDMAQYWHADDAFFEALRDREVLTAIVADIAGAEVAAAHAKEKGATLKQIVRDHLAGVNGRARVEGWVPKWMAFPPSAYTARGGVGAVAAHARVQAARADLQPEPPAEREAA</sequence>
<evidence type="ECO:0000313" key="1">
    <source>
        <dbReference type="EMBL" id="SBV31868.1"/>
    </source>
</evidence>
<name>A0A1Y5PPB4_9SPHN</name>
<accession>A0A1Y5PPB4</accession>